<keyword evidence="2" id="KW-1185">Reference proteome</keyword>
<proteinExistence type="predicted"/>
<accession>A0A1I5KPA0</accession>
<reference evidence="1 2" key="1">
    <citation type="submission" date="2016-10" db="EMBL/GenBank/DDBJ databases">
        <authorList>
            <person name="de Groot N.N."/>
        </authorList>
    </citation>
    <scope>NUCLEOTIDE SEQUENCE [LARGE SCALE GENOMIC DNA]</scope>
    <source>
        <strain evidence="1 2">EP1-55-1</strain>
    </source>
</reference>
<dbReference type="STRING" id="223786.SAMN05216234_10118"/>
<dbReference type="EMBL" id="FOXB01000001">
    <property type="protein sequence ID" value="SFO86818.1"/>
    <property type="molecule type" value="Genomic_DNA"/>
</dbReference>
<evidence type="ECO:0000313" key="2">
    <source>
        <dbReference type="Proteomes" id="UP000199227"/>
    </source>
</evidence>
<dbReference type="Proteomes" id="UP000199227">
    <property type="component" value="Unassembled WGS sequence"/>
</dbReference>
<organism evidence="1 2">
    <name type="scientific">Hydrogenimonas thermophila</name>
    <dbReference type="NCBI Taxonomy" id="223786"/>
    <lineage>
        <taxon>Bacteria</taxon>
        <taxon>Pseudomonadati</taxon>
        <taxon>Campylobacterota</taxon>
        <taxon>Epsilonproteobacteria</taxon>
        <taxon>Campylobacterales</taxon>
        <taxon>Hydrogenimonadaceae</taxon>
        <taxon>Hydrogenimonas</taxon>
    </lineage>
</organism>
<dbReference type="AlphaFoldDB" id="A0A1I5KPA0"/>
<protein>
    <submittedName>
        <fullName evidence="1">Uncharacterized protein</fullName>
    </submittedName>
</protein>
<gene>
    <name evidence="1" type="ORF">SAMN05216234_10118</name>
</gene>
<sequence>MKYIYLNQICLENFKSSLMNETIIEFFKNLIYLLKNLREIEVEIIFDSNISQFKYNNQSLYYFLKNLPRDMKEILLVKITKNIPFCSNEFDEYSDNENIVLGDCKIKEMNIDILDSFLACALYHNAPILSTKLCDIEELTKEYIFIECKNNSHKLANFCIENKNEIVDSLNKNYQNEINNWQKWKESINVLYKFVNITDECFEELCKYSFNSVYGKIVRNFMKNIDYYIKKNESIHLDFSKCCSNTKIESDTRLIKFKRELSIVNCNGNKEIANWHTWINKDFRLYFTIDKINNKICFIKFCKKII</sequence>
<name>A0A1I5KPA0_9BACT</name>
<evidence type="ECO:0000313" key="1">
    <source>
        <dbReference type="EMBL" id="SFO86818.1"/>
    </source>
</evidence>